<evidence type="ECO:0000313" key="1">
    <source>
        <dbReference type="EMBL" id="MBW99685.1"/>
    </source>
</evidence>
<reference evidence="1" key="1">
    <citation type="submission" date="2018-02" db="EMBL/GenBank/DDBJ databases">
        <title>Rhizophora mucronata_Transcriptome.</title>
        <authorList>
            <person name="Meera S.P."/>
            <person name="Sreeshan A."/>
            <person name="Augustine A."/>
        </authorList>
    </citation>
    <scope>NUCLEOTIDE SEQUENCE</scope>
    <source>
        <tissue evidence="1">Leaf</tissue>
    </source>
</reference>
<sequence>MILMLQLWQDDGHYSDG</sequence>
<name>A0A2P2K1T7_RHIMU</name>
<organism evidence="1">
    <name type="scientific">Rhizophora mucronata</name>
    <name type="common">Asiatic mangrove</name>
    <dbReference type="NCBI Taxonomy" id="61149"/>
    <lineage>
        <taxon>Eukaryota</taxon>
        <taxon>Viridiplantae</taxon>
        <taxon>Streptophyta</taxon>
        <taxon>Embryophyta</taxon>
        <taxon>Tracheophyta</taxon>
        <taxon>Spermatophyta</taxon>
        <taxon>Magnoliopsida</taxon>
        <taxon>eudicotyledons</taxon>
        <taxon>Gunneridae</taxon>
        <taxon>Pentapetalae</taxon>
        <taxon>rosids</taxon>
        <taxon>fabids</taxon>
        <taxon>Malpighiales</taxon>
        <taxon>Rhizophoraceae</taxon>
        <taxon>Rhizophora</taxon>
    </lineage>
</organism>
<dbReference type="AlphaFoldDB" id="A0A2P2K1T7"/>
<protein>
    <submittedName>
        <fullName evidence="1">Uncharacterized protein</fullName>
    </submittedName>
</protein>
<accession>A0A2P2K1T7</accession>
<dbReference type="EMBL" id="GGEC01019202">
    <property type="protein sequence ID" value="MBW99685.1"/>
    <property type="molecule type" value="Transcribed_RNA"/>
</dbReference>
<proteinExistence type="predicted"/>